<keyword evidence="1" id="KW-0479">Metal-binding</keyword>
<accession>A0ABY2GZT2</accession>
<keyword evidence="2" id="KW-0539">Nucleus</keyword>
<feature type="region of interest" description="Disordered" evidence="3">
    <location>
        <begin position="133"/>
        <end position="154"/>
    </location>
</feature>
<comment type="caution">
    <text evidence="5">The sequence shown here is derived from an EMBL/GenBank/DDBJ whole genome shotgun (WGS) entry which is preliminary data.</text>
</comment>
<dbReference type="Gene3D" id="4.10.240.10">
    <property type="entry name" value="Zn(2)-C6 fungal-type DNA-binding domain"/>
    <property type="match status" value="1"/>
</dbReference>
<dbReference type="Proteomes" id="UP001642720">
    <property type="component" value="Unassembled WGS sequence"/>
</dbReference>
<dbReference type="Pfam" id="PF04082">
    <property type="entry name" value="Fungal_trans"/>
    <property type="match status" value="1"/>
</dbReference>
<evidence type="ECO:0000256" key="1">
    <source>
        <dbReference type="ARBA" id="ARBA00022723"/>
    </source>
</evidence>
<evidence type="ECO:0000259" key="4">
    <source>
        <dbReference type="PROSITE" id="PS50048"/>
    </source>
</evidence>
<dbReference type="SMART" id="SM00906">
    <property type="entry name" value="Fungal_trans"/>
    <property type="match status" value="1"/>
</dbReference>
<dbReference type="SUPFAM" id="SSF57701">
    <property type="entry name" value="Zn2/Cys6 DNA-binding domain"/>
    <property type="match status" value="1"/>
</dbReference>
<reference evidence="5 6" key="1">
    <citation type="submission" date="2018-01" db="EMBL/GenBank/DDBJ databases">
        <title>Genome characterization of the sugarcane-associated fungus Trichoderma ghanense CCMA-1212 and their application in lignocelulose bioconversion.</title>
        <authorList>
            <person name="Steindorff A.S."/>
            <person name="Mendes T.D."/>
            <person name="Vilela E.S.D."/>
            <person name="Rodrigues D.S."/>
            <person name="Formighieri E.F."/>
            <person name="Melo I.S."/>
            <person name="Favaro L.C.L."/>
        </authorList>
    </citation>
    <scope>NUCLEOTIDE SEQUENCE [LARGE SCALE GENOMIC DNA]</scope>
    <source>
        <strain evidence="5 6">CCMA-1212</strain>
    </source>
</reference>
<dbReference type="InterPro" id="IPR050987">
    <property type="entry name" value="AtrR-like"/>
</dbReference>
<evidence type="ECO:0000256" key="3">
    <source>
        <dbReference type="SAM" id="MobiDB-lite"/>
    </source>
</evidence>
<dbReference type="InterPro" id="IPR007219">
    <property type="entry name" value="XnlR_reg_dom"/>
</dbReference>
<dbReference type="CDD" id="cd00067">
    <property type="entry name" value="GAL4"/>
    <property type="match status" value="1"/>
</dbReference>
<protein>
    <recommendedName>
        <fullName evidence="4">Zn(2)-C6 fungal-type domain-containing protein</fullName>
    </recommendedName>
</protein>
<evidence type="ECO:0000313" key="6">
    <source>
        <dbReference type="Proteomes" id="UP001642720"/>
    </source>
</evidence>
<feature type="domain" description="Zn(2)-C6 fungal-type" evidence="4">
    <location>
        <begin position="46"/>
        <end position="76"/>
    </location>
</feature>
<dbReference type="GeneID" id="300578132"/>
<dbReference type="EMBL" id="PPTA01000008">
    <property type="protein sequence ID" value="TFB01490.1"/>
    <property type="molecule type" value="Genomic_DNA"/>
</dbReference>
<keyword evidence="6" id="KW-1185">Reference proteome</keyword>
<organism evidence="5 6">
    <name type="scientific">Trichoderma ghanense</name>
    <dbReference type="NCBI Taxonomy" id="65468"/>
    <lineage>
        <taxon>Eukaryota</taxon>
        <taxon>Fungi</taxon>
        <taxon>Dikarya</taxon>
        <taxon>Ascomycota</taxon>
        <taxon>Pezizomycotina</taxon>
        <taxon>Sordariomycetes</taxon>
        <taxon>Hypocreomycetidae</taxon>
        <taxon>Hypocreales</taxon>
        <taxon>Hypocreaceae</taxon>
        <taxon>Trichoderma</taxon>
    </lineage>
</organism>
<dbReference type="InterPro" id="IPR001138">
    <property type="entry name" value="Zn2Cys6_DnaBD"/>
</dbReference>
<dbReference type="PANTHER" id="PTHR46910">
    <property type="entry name" value="TRANSCRIPTION FACTOR PDR1"/>
    <property type="match status" value="1"/>
</dbReference>
<proteinExistence type="predicted"/>
<evidence type="ECO:0000313" key="5">
    <source>
        <dbReference type="EMBL" id="TFB01490.1"/>
    </source>
</evidence>
<evidence type="ECO:0000256" key="2">
    <source>
        <dbReference type="ARBA" id="ARBA00023242"/>
    </source>
</evidence>
<dbReference type="PROSITE" id="PS50048">
    <property type="entry name" value="ZN2_CY6_FUNGAL_2"/>
    <property type="match status" value="1"/>
</dbReference>
<dbReference type="RefSeq" id="XP_073557691.1">
    <property type="nucleotide sequence ID" value="XM_073703682.1"/>
</dbReference>
<name>A0ABY2GZT2_9HYPO</name>
<dbReference type="Pfam" id="PF00172">
    <property type="entry name" value="Zn_clus"/>
    <property type="match status" value="1"/>
</dbReference>
<dbReference type="SMART" id="SM00066">
    <property type="entry name" value="GAL4"/>
    <property type="match status" value="1"/>
</dbReference>
<dbReference type="InterPro" id="IPR036864">
    <property type="entry name" value="Zn2-C6_fun-type_DNA-bd_sf"/>
</dbReference>
<sequence>MISPRAGRRDFEHCHGIILVDETWTICQTMSQHTPPSKDAGLARFACAHCRQKKIKCSREFPKCAACRPWPGDCVYHRLSPISQSAQTNPVDASTRPLSILPRSINNVDQRLSRVEKALDTLSSAINASLNSSAASRGISEAPSNSATSDSDATASLSRMGETFAPELTLDDSHSFSYLGEASRHLDIIKNKSPQRQLAEHQAAATALQDLSKSLTTVSIQPPCTNPVSFESLNGYYVPSRAAGYNLISCTHSKANVQPGFLQNAQLADILFITPPDDLLLTILFDPASVPQRAWIVYVDFILLTLLQHDPSQADTVESLKKNTDMALNDFRIFLEPSELNIQALMLLGCHGEQYASPNLSWMLVGHACRQAQALGLHKVGRGSYTQQQRQLALFWSLFSVDKSCSLAFGRPTLLPTAIYENVSLPDFQYLLGYHPHRNQPVPTQSGSHTSTFGAHFFIQGMHFAKLTGAVLNLLASPETMTDHEILATRLHSTPHQIQEMTIGVRAMRFQYLHILILLLRKVPNSRDRRVQAARDAIMLLPDLVSNSSHVYNGLVWQLLYYPFTPFFTLFGHIMDHPSSPTTQQDLDLLTTTATYFNSMKHFGSLPAVSSKLEKTALVFCKLASFVTSGEHTSEDAQDLQSTATATSSEDYATAEYSSEEHILSVNASSCEDGFGSYTDAFMAYLRDQDDNAQSGFDNASIENLLGCLDSEGPSPRKRKRSFENTMDWFSWDTYYCKDE</sequence>
<dbReference type="CDD" id="cd12148">
    <property type="entry name" value="fungal_TF_MHR"/>
    <property type="match status" value="1"/>
</dbReference>
<gene>
    <name evidence="5" type="ORF">CCMA1212_006461</name>
</gene>
<dbReference type="PANTHER" id="PTHR46910:SF5">
    <property type="entry name" value="ZN(II)2CYS6 TRANSCRIPTION FACTOR (EUROFUNG)"/>
    <property type="match status" value="1"/>
</dbReference>